<dbReference type="Proteomes" id="UP000256373">
    <property type="component" value="Unassembled WGS sequence"/>
</dbReference>
<gene>
    <name evidence="2" type="ORF">DSL64_03880</name>
</gene>
<dbReference type="RefSeq" id="WP_115829340.1">
    <property type="nucleotide sequence ID" value="NZ_QNUL01000002.1"/>
</dbReference>
<keyword evidence="3" id="KW-1185">Reference proteome</keyword>
<evidence type="ECO:0000256" key="1">
    <source>
        <dbReference type="SAM" id="Phobius"/>
    </source>
</evidence>
<evidence type="ECO:0000313" key="2">
    <source>
        <dbReference type="EMBL" id="REA63592.1"/>
    </source>
</evidence>
<name>A0A3D8YFZ0_9BACT</name>
<protein>
    <recommendedName>
        <fullName evidence="4">Bacteriocin</fullName>
    </recommendedName>
</protein>
<keyword evidence="1" id="KW-0812">Transmembrane</keyword>
<evidence type="ECO:0000313" key="3">
    <source>
        <dbReference type="Proteomes" id="UP000256373"/>
    </source>
</evidence>
<proteinExistence type="predicted"/>
<reference evidence="2 3" key="1">
    <citation type="submission" date="2018-07" db="EMBL/GenBank/DDBJ databases">
        <title>Dyadobacter roseus sp. nov., isolated from rose rhizosphere soil.</title>
        <authorList>
            <person name="Chen L."/>
        </authorList>
    </citation>
    <scope>NUCLEOTIDE SEQUENCE [LARGE SCALE GENOMIC DNA]</scope>
    <source>
        <strain evidence="2 3">RS19</strain>
    </source>
</reference>
<keyword evidence="1" id="KW-1133">Transmembrane helix</keyword>
<comment type="caution">
    <text evidence="2">The sequence shown here is derived from an EMBL/GenBank/DDBJ whole genome shotgun (WGS) entry which is preliminary data.</text>
</comment>
<feature type="transmembrane region" description="Helical" evidence="1">
    <location>
        <begin position="37"/>
        <end position="63"/>
    </location>
</feature>
<organism evidence="2 3">
    <name type="scientific">Dyadobacter luteus</name>
    <dbReference type="NCBI Taxonomy" id="2259619"/>
    <lineage>
        <taxon>Bacteria</taxon>
        <taxon>Pseudomonadati</taxon>
        <taxon>Bacteroidota</taxon>
        <taxon>Cytophagia</taxon>
        <taxon>Cytophagales</taxon>
        <taxon>Spirosomataceae</taxon>
        <taxon>Dyadobacter</taxon>
    </lineage>
</organism>
<evidence type="ECO:0008006" key="4">
    <source>
        <dbReference type="Google" id="ProtNLM"/>
    </source>
</evidence>
<sequence length="65" mass="6149">MKTLPISELEIVQGGGFCTNAGAFLGGVGVGTAGLTYFGIVTVATGGTVGLIAAVAGAGLAIYCA</sequence>
<dbReference type="AlphaFoldDB" id="A0A3D8YFZ0"/>
<keyword evidence="1" id="KW-0472">Membrane</keyword>
<accession>A0A3D8YFZ0</accession>
<dbReference type="EMBL" id="QNUL01000002">
    <property type="protein sequence ID" value="REA63592.1"/>
    <property type="molecule type" value="Genomic_DNA"/>
</dbReference>